<organism evidence="5 6">
    <name type="scientific">Geodia barretti</name>
    <name type="common">Barrett's horny sponge</name>
    <dbReference type="NCBI Taxonomy" id="519541"/>
    <lineage>
        <taxon>Eukaryota</taxon>
        <taxon>Metazoa</taxon>
        <taxon>Porifera</taxon>
        <taxon>Demospongiae</taxon>
        <taxon>Heteroscleromorpha</taxon>
        <taxon>Tetractinellida</taxon>
        <taxon>Astrophorina</taxon>
        <taxon>Geodiidae</taxon>
        <taxon>Geodia</taxon>
    </lineage>
</organism>
<dbReference type="AlphaFoldDB" id="A0AA35VZF4"/>
<evidence type="ECO:0000256" key="1">
    <source>
        <dbReference type="ARBA" id="ARBA00004123"/>
    </source>
</evidence>
<keyword evidence="6" id="KW-1185">Reference proteome</keyword>
<dbReference type="InterPro" id="IPR039845">
    <property type="entry name" value="FAM192A"/>
</dbReference>
<keyword evidence="2" id="KW-0539">Nucleus</keyword>
<dbReference type="InterPro" id="IPR019331">
    <property type="entry name" value="FAM192A/Fyv6_N"/>
</dbReference>
<dbReference type="GO" id="GO:0005634">
    <property type="term" value="C:nucleus"/>
    <property type="evidence" value="ECO:0007669"/>
    <property type="project" value="UniProtKB-SubCell"/>
</dbReference>
<sequence>MQFISEKEVDEIKAKKQKEWEQVRRSDQPLERPEEAIDNRTLYEKLKAQKNQKQEEFEEQFKFKNMIYKGLNDEEAVFLQQLADKRAQVEAETRSEEREELQAYRDAVEKLSDESDSIKPLSSTATPSASTSSSSSSSLTSSVPNKVPKSQLALIAGSIKTKRKRSSTEDSEVATSPEKKAKLEKSEPQTNHPPASSASSALTGISAYSSDSDEDSSAG</sequence>
<comment type="subcellular location">
    <subcellularLocation>
        <location evidence="1">Nucleus</location>
    </subcellularLocation>
</comment>
<comment type="caution">
    <text evidence="5">The sequence shown here is derived from an EMBL/GenBank/DDBJ whole genome shotgun (WGS) entry which is preliminary data.</text>
</comment>
<protein>
    <submittedName>
        <fullName evidence="5">PSME3-interacting protein</fullName>
    </submittedName>
</protein>
<feature type="domain" description="FAM192A/Fyv6 N-terminal" evidence="4">
    <location>
        <begin position="3"/>
        <end position="105"/>
    </location>
</feature>
<dbReference type="PANTHER" id="PTHR13495">
    <property type="entry name" value="NEFA-INTERACTING NUCLEAR PROTEIN NIP30"/>
    <property type="match status" value="1"/>
</dbReference>
<dbReference type="EMBL" id="CASHTH010000400">
    <property type="protein sequence ID" value="CAI8000406.1"/>
    <property type="molecule type" value="Genomic_DNA"/>
</dbReference>
<dbReference type="PANTHER" id="PTHR13495:SF0">
    <property type="entry name" value="PSME3-INTERACTING PROTEIN"/>
    <property type="match status" value="1"/>
</dbReference>
<feature type="region of interest" description="Disordered" evidence="3">
    <location>
        <begin position="87"/>
        <end position="219"/>
    </location>
</feature>
<evidence type="ECO:0000259" key="4">
    <source>
        <dbReference type="Pfam" id="PF10187"/>
    </source>
</evidence>
<dbReference type="Proteomes" id="UP001174909">
    <property type="component" value="Unassembled WGS sequence"/>
</dbReference>
<feature type="compositionally biased region" description="Low complexity" evidence="3">
    <location>
        <begin position="120"/>
        <end position="142"/>
    </location>
</feature>
<gene>
    <name evidence="5" type="ORF">GBAR_LOCUS2920</name>
</gene>
<accession>A0AA35VZF4</accession>
<evidence type="ECO:0000313" key="6">
    <source>
        <dbReference type="Proteomes" id="UP001174909"/>
    </source>
</evidence>
<feature type="compositionally biased region" description="Polar residues" evidence="3">
    <location>
        <begin position="188"/>
        <end position="208"/>
    </location>
</feature>
<name>A0AA35VZF4_GEOBA</name>
<evidence type="ECO:0000313" key="5">
    <source>
        <dbReference type="EMBL" id="CAI8000406.1"/>
    </source>
</evidence>
<proteinExistence type="predicted"/>
<reference evidence="5" key="1">
    <citation type="submission" date="2023-03" db="EMBL/GenBank/DDBJ databases">
        <authorList>
            <person name="Steffen K."/>
            <person name="Cardenas P."/>
        </authorList>
    </citation>
    <scope>NUCLEOTIDE SEQUENCE</scope>
</reference>
<evidence type="ECO:0000256" key="2">
    <source>
        <dbReference type="ARBA" id="ARBA00023242"/>
    </source>
</evidence>
<feature type="compositionally biased region" description="Basic and acidic residues" evidence="3">
    <location>
        <begin position="87"/>
        <end position="117"/>
    </location>
</feature>
<evidence type="ECO:0000256" key="3">
    <source>
        <dbReference type="SAM" id="MobiDB-lite"/>
    </source>
</evidence>
<dbReference type="Pfam" id="PF10187">
    <property type="entry name" value="FAM192A_Fyv6_N"/>
    <property type="match status" value="1"/>
</dbReference>
<feature type="compositionally biased region" description="Basic and acidic residues" evidence="3">
    <location>
        <begin position="177"/>
        <end position="187"/>
    </location>
</feature>